<proteinExistence type="predicted"/>
<evidence type="ECO:0000256" key="1">
    <source>
        <dbReference type="SAM" id="Phobius"/>
    </source>
</evidence>
<comment type="caution">
    <text evidence="3">The sequence shown here is derived from an EMBL/GenBank/DDBJ whole genome shotgun (WGS) entry which is preliminary data.</text>
</comment>
<name>A0A3D2SJT1_9GAMM</name>
<organism evidence="3 4">
    <name type="scientific">Acinetobacter ursingii</name>
    <dbReference type="NCBI Taxonomy" id="108980"/>
    <lineage>
        <taxon>Bacteria</taxon>
        <taxon>Pseudomonadati</taxon>
        <taxon>Pseudomonadota</taxon>
        <taxon>Gammaproteobacteria</taxon>
        <taxon>Moraxellales</taxon>
        <taxon>Moraxellaceae</taxon>
        <taxon>Acinetobacter</taxon>
    </lineage>
</organism>
<keyword evidence="1" id="KW-1133">Transmembrane helix</keyword>
<feature type="transmembrane region" description="Helical" evidence="1">
    <location>
        <begin position="264"/>
        <end position="294"/>
    </location>
</feature>
<dbReference type="RefSeq" id="WP_049173992.1">
    <property type="nucleotide sequence ID" value="NZ_BKFK01000003.1"/>
</dbReference>
<evidence type="ECO:0000313" key="3">
    <source>
        <dbReference type="EMBL" id="HCK29681.1"/>
    </source>
</evidence>
<dbReference type="Proteomes" id="UP000263596">
    <property type="component" value="Unassembled WGS sequence"/>
</dbReference>
<feature type="chain" id="PRO_5017802161" evidence="2">
    <location>
        <begin position="31"/>
        <end position="299"/>
    </location>
</feature>
<dbReference type="EMBL" id="DPVE01000105">
    <property type="protein sequence ID" value="HCK29681.1"/>
    <property type="molecule type" value="Genomic_DNA"/>
</dbReference>
<dbReference type="InterPro" id="IPR018682">
    <property type="entry name" value="DUF2167_membr"/>
</dbReference>
<keyword evidence="2" id="KW-0732">Signal</keyword>
<protein>
    <submittedName>
        <fullName evidence="3">DUF2167 domain-containing protein</fullName>
    </submittedName>
</protein>
<gene>
    <name evidence="3" type="ORF">DHW29_05480</name>
</gene>
<reference evidence="3 4" key="1">
    <citation type="journal article" date="2018" name="Nat. Biotechnol.">
        <title>A standardized bacterial taxonomy based on genome phylogeny substantially revises the tree of life.</title>
        <authorList>
            <person name="Parks D.H."/>
            <person name="Chuvochina M."/>
            <person name="Waite D.W."/>
            <person name="Rinke C."/>
            <person name="Skarshewski A."/>
            <person name="Chaumeil P.A."/>
            <person name="Hugenholtz P."/>
        </authorList>
    </citation>
    <scope>NUCLEOTIDE SEQUENCE [LARGE SCALE GENOMIC DNA]</scope>
    <source>
        <strain evidence="3">UBA9669</strain>
    </source>
</reference>
<accession>A0A3D2SJT1</accession>
<dbReference type="Pfam" id="PF09935">
    <property type="entry name" value="DUF2167"/>
    <property type="match status" value="1"/>
</dbReference>
<dbReference type="AlphaFoldDB" id="A0A3D2SJT1"/>
<evidence type="ECO:0000256" key="2">
    <source>
        <dbReference type="SAM" id="SignalP"/>
    </source>
</evidence>
<sequence>MSTAKKNSALKPLCYAILLSMSFIATPNFAAEPADTQTTSSSAQQENPMSKLDWHIGPEKENIAQVASIKTLKDEGFLDTTNSDKFLELTDNLATGSTNILVAADNSWWATFDFDPSGYVKDDEKIDADALLKQLKESDAPANEERQRLGLTKLYTVGWSVPPHYDEQTKQLEWALKVRDENNNDTINYTIRLLGRTGVMSATLISDEEHLTKNIQEFKQTLTGFDFNAGEKYSEYKAGDKVAEYGLAALIAGGAAVVATKKGLWAAIAAFFAAAWKFVAVGVVAVGSWIASLFKRNKS</sequence>
<feature type="signal peptide" evidence="2">
    <location>
        <begin position="1"/>
        <end position="30"/>
    </location>
</feature>
<evidence type="ECO:0000313" key="4">
    <source>
        <dbReference type="Proteomes" id="UP000263596"/>
    </source>
</evidence>
<keyword evidence="1" id="KW-0812">Transmembrane</keyword>
<keyword evidence="1" id="KW-0472">Membrane</keyword>